<dbReference type="Proteomes" id="UP000182312">
    <property type="component" value="Unassembled WGS sequence"/>
</dbReference>
<evidence type="ECO:0000256" key="5">
    <source>
        <dbReference type="ARBA" id="ARBA00004692"/>
    </source>
</evidence>
<dbReference type="Gene3D" id="3.40.50.300">
    <property type="entry name" value="P-loop containing nucleotide triphosphate hydrolases"/>
    <property type="match status" value="1"/>
</dbReference>
<comment type="catalytic activity">
    <reaction evidence="1 14">
        <text>adenosylcob(III)inamide + ATP = adenosylcob(III)inamide phosphate + ADP + H(+)</text>
        <dbReference type="Rhea" id="RHEA:15769"/>
        <dbReference type="ChEBI" id="CHEBI:2480"/>
        <dbReference type="ChEBI" id="CHEBI:15378"/>
        <dbReference type="ChEBI" id="CHEBI:30616"/>
        <dbReference type="ChEBI" id="CHEBI:58502"/>
        <dbReference type="ChEBI" id="CHEBI:456216"/>
        <dbReference type="EC" id="2.7.1.156"/>
    </reaction>
</comment>
<evidence type="ECO:0000256" key="8">
    <source>
        <dbReference type="ARBA" id="ARBA00022573"/>
    </source>
</evidence>
<dbReference type="eggNOG" id="COG2087">
    <property type="taxonomic scope" value="Bacteria"/>
</dbReference>
<evidence type="ECO:0000256" key="6">
    <source>
        <dbReference type="ARBA" id="ARBA00005159"/>
    </source>
</evidence>
<keyword evidence="18" id="KW-0548">Nucleotidyltransferase</keyword>
<keyword evidence="9 14" id="KW-0808">Transferase</keyword>
<dbReference type="AlphaFoldDB" id="A0A099F765"/>
<keyword evidence="11 14" id="KW-0418">Kinase</keyword>
<organism evidence="17 19">
    <name type="scientific">Paracoccus halophilus</name>
    <dbReference type="NCBI Taxonomy" id="376733"/>
    <lineage>
        <taxon>Bacteria</taxon>
        <taxon>Pseudomonadati</taxon>
        <taxon>Pseudomonadota</taxon>
        <taxon>Alphaproteobacteria</taxon>
        <taxon>Rhodobacterales</taxon>
        <taxon>Paracoccaceae</taxon>
        <taxon>Paracoccus</taxon>
    </lineage>
</organism>
<evidence type="ECO:0000256" key="7">
    <source>
        <dbReference type="ARBA" id="ARBA00007490"/>
    </source>
</evidence>
<comment type="catalytic activity">
    <reaction evidence="3">
        <text>adenosylcob(III)inamide + GTP = adenosylcob(III)inamide phosphate + GDP + H(+)</text>
        <dbReference type="Rhea" id="RHEA:15765"/>
        <dbReference type="ChEBI" id="CHEBI:2480"/>
        <dbReference type="ChEBI" id="CHEBI:15378"/>
        <dbReference type="ChEBI" id="CHEBI:37565"/>
        <dbReference type="ChEBI" id="CHEBI:58189"/>
        <dbReference type="ChEBI" id="CHEBI:58502"/>
        <dbReference type="EC" id="2.7.1.156"/>
    </reaction>
</comment>
<comment type="similarity">
    <text evidence="7 14">Belongs to the CobU/CobP family.</text>
</comment>
<dbReference type="EC" id="2.7.7.62" evidence="14"/>
<feature type="binding site" evidence="16">
    <location>
        <position position="86"/>
    </location>
    <ligand>
        <name>GTP</name>
        <dbReference type="ChEBI" id="CHEBI:37565"/>
    </ligand>
</feature>
<keyword evidence="8 14" id="KW-0169">Cobalamin biosynthesis</keyword>
<dbReference type="EMBL" id="FOJO01000004">
    <property type="protein sequence ID" value="SFA46241.1"/>
    <property type="molecule type" value="Genomic_DNA"/>
</dbReference>
<dbReference type="InterPro" id="IPR027417">
    <property type="entry name" value="P-loop_NTPase"/>
</dbReference>
<comment type="function">
    <text evidence="4 14">Catalyzes ATP-dependent phosphorylation of adenosylcobinamide and addition of GMP to adenosylcobinamide phosphate.</text>
</comment>
<dbReference type="Proteomes" id="UP000029846">
    <property type="component" value="Unassembled WGS sequence"/>
</dbReference>
<dbReference type="EMBL" id="JRKN01000003">
    <property type="protein sequence ID" value="KGJ06111.1"/>
    <property type="molecule type" value="Genomic_DNA"/>
</dbReference>
<evidence type="ECO:0000313" key="18">
    <source>
        <dbReference type="EMBL" id="SFA46241.1"/>
    </source>
</evidence>
<dbReference type="GO" id="GO:0008820">
    <property type="term" value="F:cobinamide phosphate guanylyltransferase activity"/>
    <property type="evidence" value="ECO:0007669"/>
    <property type="project" value="UniProtKB-UniRule"/>
</dbReference>
<evidence type="ECO:0000256" key="16">
    <source>
        <dbReference type="PIRSR" id="PIRSR006135-2"/>
    </source>
</evidence>
<dbReference type="PANTHER" id="PTHR34848">
    <property type="match status" value="1"/>
</dbReference>
<accession>A0A099F765</accession>
<evidence type="ECO:0000256" key="2">
    <source>
        <dbReference type="ARBA" id="ARBA00000711"/>
    </source>
</evidence>
<protein>
    <recommendedName>
        <fullName evidence="14">Bifunctional adenosylcobalamin biosynthesis protein</fullName>
        <ecNumber evidence="14">2.7.1.156</ecNumber>
        <ecNumber evidence="14">2.7.7.62</ecNumber>
    </recommendedName>
</protein>
<dbReference type="Pfam" id="PF02283">
    <property type="entry name" value="CobU"/>
    <property type="match status" value="1"/>
</dbReference>
<dbReference type="GO" id="GO:0005524">
    <property type="term" value="F:ATP binding"/>
    <property type="evidence" value="ECO:0007669"/>
    <property type="project" value="UniProtKB-UniRule"/>
</dbReference>
<evidence type="ECO:0000256" key="1">
    <source>
        <dbReference type="ARBA" id="ARBA00000312"/>
    </source>
</evidence>
<evidence type="ECO:0000256" key="11">
    <source>
        <dbReference type="ARBA" id="ARBA00022777"/>
    </source>
</evidence>
<feature type="binding site" evidence="16">
    <location>
        <begin position="54"/>
        <end position="57"/>
    </location>
    <ligand>
        <name>GTP</name>
        <dbReference type="ChEBI" id="CHEBI:37565"/>
    </ligand>
</feature>
<evidence type="ECO:0000256" key="13">
    <source>
        <dbReference type="ARBA" id="ARBA00023134"/>
    </source>
</evidence>
<evidence type="ECO:0000313" key="17">
    <source>
        <dbReference type="EMBL" id="KGJ06111.1"/>
    </source>
</evidence>
<dbReference type="GO" id="GO:0005525">
    <property type="term" value="F:GTP binding"/>
    <property type="evidence" value="ECO:0007669"/>
    <property type="project" value="UniProtKB-UniRule"/>
</dbReference>
<dbReference type="CDD" id="cd00544">
    <property type="entry name" value="CobU"/>
    <property type="match status" value="1"/>
</dbReference>
<evidence type="ECO:0000256" key="3">
    <source>
        <dbReference type="ARBA" id="ARBA00001522"/>
    </source>
</evidence>
<comment type="pathway">
    <text evidence="6 14">Cofactor biosynthesis; adenosylcobalamin biosynthesis; adenosylcobalamin from cob(II)yrinate a,c-diamide: step 5/7.</text>
</comment>
<dbReference type="NCBIfam" id="NF004469">
    <property type="entry name" value="PRK05800.1"/>
    <property type="match status" value="1"/>
</dbReference>
<dbReference type="UniPathway" id="UPA00148">
    <property type="reaction ID" value="UER00236"/>
</dbReference>
<feature type="binding site" evidence="16">
    <location>
        <position position="65"/>
    </location>
    <ligand>
        <name>GTP</name>
        <dbReference type="ChEBI" id="CHEBI:37565"/>
    </ligand>
</feature>
<dbReference type="STRING" id="376733.SAMN04487972_104185"/>
<evidence type="ECO:0000313" key="19">
    <source>
        <dbReference type="Proteomes" id="UP000029846"/>
    </source>
</evidence>
<evidence type="ECO:0000256" key="9">
    <source>
        <dbReference type="ARBA" id="ARBA00022679"/>
    </source>
</evidence>
<feature type="binding site" evidence="16">
    <location>
        <begin position="37"/>
        <end position="39"/>
    </location>
    <ligand>
        <name>GTP</name>
        <dbReference type="ChEBI" id="CHEBI:37565"/>
    </ligand>
</feature>
<dbReference type="SUPFAM" id="SSF52540">
    <property type="entry name" value="P-loop containing nucleoside triphosphate hydrolases"/>
    <property type="match status" value="1"/>
</dbReference>
<feature type="binding site" evidence="16">
    <location>
        <begin position="12"/>
        <end position="19"/>
    </location>
    <ligand>
        <name>GTP</name>
        <dbReference type="ChEBI" id="CHEBI:37565"/>
    </ligand>
</feature>
<proteinExistence type="inferred from homology"/>
<keyword evidence="19" id="KW-1185">Reference proteome</keyword>
<dbReference type="PIRSF" id="PIRSF006135">
    <property type="entry name" value="CobU"/>
    <property type="match status" value="1"/>
</dbReference>
<reference evidence="17 19" key="2">
    <citation type="submission" date="2014-10" db="EMBL/GenBank/DDBJ databases">
        <title>Paracoccus sanguinis sp. nov., isolated from clinical specimens of New York State patients.</title>
        <authorList>
            <person name="Mingle L.A."/>
            <person name="Cole J.A."/>
            <person name="Lapierre P."/>
            <person name="Musser K.A."/>
        </authorList>
    </citation>
    <scope>NUCLEOTIDE SEQUENCE [LARGE SCALE GENOMIC DNA]</scope>
    <source>
        <strain evidence="17 19">JCM 14014</strain>
    </source>
</reference>
<evidence type="ECO:0000256" key="4">
    <source>
        <dbReference type="ARBA" id="ARBA00003889"/>
    </source>
</evidence>
<dbReference type="EC" id="2.7.1.156" evidence="14"/>
<dbReference type="PANTHER" id="PTHR34848:SF1">
    <property type="entry name" value="BIFUNCTIONAL ADENOSYLCOBALAMIN BIOSYNTHESIS PROTEIN COBU"/>
    <property type="match status" value="1"/>
</dbReference>
<keyword evidence="12 14" id="KW-0067">ATP-binding</keyword>
<evidence type="ECO:0000256" key="12">
    <source>
        <dbReference type="ARBA" id="ARBA00022840"/>
    </source>
</evidence>
<dbReference type="RefSeq" id="WP_036738653.1">
    <property type="nucleotide sequence ID" value="NZ_FOJO01000004.1"/>
</dbReference>
<keyword evidence="13 14" id="KW-0342">GTP-binding</keyword>
<dbReference type="GO" id="GO:0043752">
    <property type="term" value="F:adenosylcobinamide kinase activity"/>
    <property type="evidence" value="ECO:0007669"/>
    <property type="project" value="UniProtKB-EC"/>
</dbReference>
<reference evidence="17 19" key="1">
    <citation type="submission" date="2014-09" db="EMBL/GenBank/DDBJ databases">
        <authorList>
            <person name="McGinnis J.M."/>
            <person name="Wolfgang W.J."/>
        </authorList>
    </citation>
    <scope>NUCLEOTIDE SEQUENCE [LARGE SCALE GENOMIC DNA]</scope>
    <source>
        <strain evidence="17 19">JCM 14014</strain>
    </source>
</reference>
<feature type="active site" description="GMP-histidine intermediate" evidence="15">
    <location>
        <position position="53"/>
    </location>
</feature>
<name>A0A099F765_9RHOB</name>
<dbReference type="GO" id="GO:0009236">
    <property type="term" value="P:cobalamin biosynthetic process"/>
    <property type="evidence" value="ECO:0007669"/>
    <property type="project" value="UniProtKB-UniRule"/>
</dbReference>
<keyword evidence="10 14" id="KW-0547">Nucleotide-binding</keyword>
<comment type="pathway">
    <text evidence="5 14">Cofactor biosynthesis; adenosylcobalamin biosynthesis; adenosylcobalamin from cob(II)yrinate a,c-diamide: step 6/7.</text>
</comment>
<evidence type="ECO:0000313" key="20">
    <source>
        <dbReference type="Proteomes" id="UP000182312"/>
    </source>
</evidence>
<reference evidence="18 20" key="3">
    <citation type="submission" date="2016-10" db="EMBL/GenBank/DDBJ databases">
        <authorList>
            <person name="de Groot N.N."/>
        </authorList>
    </citation>
    <scope>NUCLEOTIDE SEQUENCE [LARGE SCALE GENOMIC DNA]</scope>
    <source>
        <strain evidence="18 20">CGMCC 1.6117</strain>
    </source>
</reference>
<gene>
    <name evidence="17" type="ORF">IT41_02825</name>
    <name evidence="18" type="ORF">SAMN04487972_104185</name>
</gene>
<dbReference type="OrthoDB" id="9788370at2"/>
<evidence type="ECO:0000256" key="10">
    <source>
        <dbReference type="ARBA" id="ARBA00022741"/>
    </source>
</evidence>
<dbReference type="InterPro" id="IPR003203">
    <property type="entry name" value="CobU/CobP"/>
</dbReference>
<sequence>MARDARIILVTGGARSGKSALAETIMARFPGPHSYIATAEARDDEMARRIAQHRARRGPDWNLIEEPLDLPAALTRSAGQGARLVDCLTLWLSNLMAANRPEDQAIGALCDTLSRPSAPVVLVTNELGLGIVPENRLARRFRDAHGWMNQVVAARADEVWMAVSGLPLRLKPEREIP</sequence>
<evidence type="ECO:0000256" key="14">
    <source>
        <dbReference type="PIRNR" id="PIRNR006135"/>
    </source>
</evidence>
<comment type="catalytic activity">
    <reaction evidence="2 14">
        <text>adenosylcob(III)inamide phosphate + GTP + H(+) = adenosylcob(III)inamide-GDP + diphosphate</text>
        <dbReference type="Rhea" id="RHEA:22712"/>
        <dbReference type="ChEBI" id="CHEBI:15378"/>
        <dbReference type="ChEBI" id="CHEBI:33019"/>
        <dbReference type="ChEBI" id="CHEBI:37565"/>
        <dbReference type="ChEBI" id="CHEBI:58502"/>
        <dbReference type="ChEBI" id="CHEBI:60487"/>
        <dbReference type="EC" id="2.7.7.62"/>
    </reaction>
</comment>
<evidence type="ECO:0000256" key="15">
    <source>
        <dbReference type="PIRSR" id="PIRSR006135-1"/>
    </source>
</evidence>